<evidence type="ECO:0000256" key="2">
    <source>
        <dbReference type="ARBA" id="ARBA00010792"/>
    </source>
</evidence>
<keyword evidence="4 7" id="KW-0812">Transmembrane</keyword>
<evidence type="ECO:0000256" key="5">
    <source>
        <dbReference type="ARBA" id="ARBA00022989"/>
    </source>
</evidence>
<dbReference type="RefSeq" id="WP_058265854.1">
    <property type="nucleotide sequence ID" value="NZ_FMYN01000006.1"/>
</dbReference>
<sequence>MNMDTVNQYLDAYGYGVIFIFLFFGIVGIPAPEESLLVLIGILSGQNEERLIYSILTAYAGTFVGMLTAYSAGRFFGPTVLRYGRFIGLTRERWERVSNGYMGRINRTIIAGLYIPGVRQINPYFAGMKRIPFGRYFFVSALGSALWVVPFVLLGHFAGKTFHIKPEVVPYFGLALLVLFLLGVLVKWIKRKRLEKRVVSGKNQAGKED</sequence>
<keyword evidence="3" id="KW-1003">Cell membrane</keyword>
<accession>A0A0V8GC52</accession>
<protein>
    <recommendedName>
        <fullName evidence="8">VTT domain-containing protein</fullName>
    </recommendedName>
</protein>
<comment type="caution">
    <text evidence="9">The sequence shown here is derived from an EMBL/GenBank/DDBJ whole genome shotgun (WGS) entry which is preliminary data.</text>
</comment>
<dbReference type="Proteomes" id="UP000053797">
    <property type="component" value="Unassembled WGS sequence"/>
</dbReference>
<evidence type="ECO:0000256" key="1">
    <source>
        <dbReference type="ARBA" id="ARBA00004651"/>
    </source>
</evidence>
<dbReference type="PANTHER" id="PTHR42709">
    <property type="entry name" value="ALKALINE PHOSPHATASE LIKE PROTEIN"/>
    <property type="match status" value="1"/>
</dbReference>
<proteinExistence type="inferred from homology"/>
<dbReference type="GO" id="GO:0005886">
    <property type="term" value="C:plasma membrane"/>
    <property type="evidence" value="ECO:0007669"/>
    <property type="project" value="UniProtKB-SubCell"/>
</dbReference>
<evidence type="ECO:0000256" key="3">
    <source>
        <dbReference type="ARBA" id="ARBA00022475"/>
    </source>
</evidence>
<gene>
    <name evidence="9" type="ORF">AS033_14345</name>
</gene>
<dbReference type="OrthoDB" id="9782291at2"/>
<keyword evidence="5 7" id="KW-1133">Transmembrane helix</keyword>
<evidence type="ECO:0000256" key="6">
    <source>
        <dbReference type="ARBA" id="ARBA00023136"/>
    </source>
</evidence>
<feature type="domain" description="VTT" evidence="8">
    <location>
        <begin position="32"/>
        <end position="156"/>
    </location>
</feature>
<organism evidence="9 10">
    <name type="scientific">Exiguobacterium indicum</name>
    <dbReference type="NCBI Taxonomy" id="296995"/>
    <lineage>
        <taxon>Bacteria</taxon>
        <taxon>Bacillati</taxon>
        <taxon>Bacillota</taxon>
        <taxon>Bacilli</taxon>
        <taxon>Bacillales</taxon>
        <taxon>Bacillales Family XII. Incertae Sedis</taxon>
        <taxon>Exiguobacterium</taxon>
    </lineage>
</organism>
<feature type="transmembrane region" description="Helical" evidence="7">
    <location>
        <begin position="51"/>
        <end position="72"/>
    </location>
</feature>
<dbReference type="PANTHER" id="PTHR42709:SF6">
    <property type="entry name" value="UNDECAPRENYL PHOSPHATE TRANSPORTER A"/>
    <property type="match status" value="1"/>
</dbReference>
<dbReference type="InterPro" id="IPR032816">
    <property type="entry name" value="VTT_dom"/>
</dbReference>
<evidence type="ECO:0000256" key="7">
    <source>
        <dbReference type="SAM" id="Phobius"/>
    </source>
</evidence>
<evidence type="ECO:0000256" key="4">
    <source>
        <dbReference type="ARBA" id="ARBA00022692"/>
    </source>
</evidence>
<feature type="transmembrane region" description="Helical" evidence="7">
    <location>
        <begin position="169"/>
        <end position="189"/>
    </location>
</feature>
<keyword evidence="6 7" id="KW-0472">Membrane</keyword>
<evidence type="ECO:0000259" key="8">
    <source>
        <dbReference type="Pfam" id="PF09335"/>
    </source>
</evidence>
<comment type="subcellular location">
    <subcellularLocation>
        <location evidence="1">Cell membrane</location>
        <topology evidence="1">Multi-pass membrane protein</topology>
    </subcellularLocation>
</comment>
<dbReference type="AlphaFoldDB" id="A0A0V8GC52"/>
<comment type="similarity">
    <text evidence="2">Belongs to the DedA family.</text>
</comment>
<evidence type="ECO:0000313" key="9">
    <source>
        <dbReference type="EMBL" id="KSU47838.1"/>
    </source>
</evidence>
<dbReference type="Pfam" id="PF09335">
    <property type="entry name" value="VTT_dom"/>
    <property type="match status" value="1"/>
</dbReference>
<evidence type="ECO:0000313" key="10">
    <source>
        <dbReference type="Proteomes" id="UP000053797"/>
    </source>
</evidence>
<feature type="transmembrane region" description="Helical" evidence="7">
    <location>
        <begin position="12"/>
        <end position="31"/>
    </location>
</feature>
<dbReference type="EMBL" id="LNQL01000006">
    <property type="protein sequence ID" value="KSU47838.1"/>
    <property type="molecule type" value="Genomic_DNA"/>
</dbReference>
<feature type="transmembrane region" description="Helical" evidence="7">
    <location>
        <begin position="136"/>
        <end position="157"/>
    </location>
</feature>
<dbReference type="InterPro" id="IPR051311">
    <property type="entry name" value="DedA_domain"/>
</dbReference>
<reference evidence="9 10" key="1">
    <citation type="journal article" date="2015" name="Int. J. Syst. Evol. Microbiol.">
        <title>Exiguobacterium enclense sp. nov., isolated from sediment.</title>
        <authorList>
            <person name="Dastager S.G."/>
            <person name="Mawlankar R."/>
            <person name="Sonalkar V.V."/>
            <person name="Thorat M.N."/>
            <person name="Mual P."/>
            <person name="Verma A."/>
            <person name="Krishnamurthi S."/>
            <person name="Tang S.K."/>
            <person name="Li W.J."/>
        </authorList>
    </citation>
    <scope>NUCLEOTIDE SEQUENCE [LARGE SCALE GENOMIC DNA]</scope>
    <source>
        <strain evidence="9 10">NIO-1109</strain>
    </source>
</reference>
<name>A0A0V8GC52_9BACL</name>